<keyword evidence="4" id="KW-0540">Nuclease</keyword>
<proteinExistence type="predicted"/>
<protein>
    <recommendedName>
        <fullName evidence="9">Reverse transcriptase domain-containing protein</fullName>
    </recommendedName>
</protein>
<dbReference type="FunFam" id="3.10.10.10:FF:000007">
    <property type="entry name" value="Retrovirus-related Pol polyprotein from transposon 17.6-like Protein"/>
    <property type="match status" value="1"/>
</dbReference>
<dbReference type="SUPFAM" id="SSF56672">
    <property type="entry name" value="DNA/RNA polymerases"/>
    <property type="match status" value="1"/>
</dbReference>
<dbReference type="AlphaFoldDB" id="A0AAE1D1Z0"/>
<sequence>MVLYLASPELCDCLGNKAHHLIVNANKILALHGEIHYHDGIMFQHTADPGKRSPLFGAMTGYDRSKTQSYREKGTSNGREGPHRDEALLVGPLSIKVGFLTTNEYCYVSALTNDMLLGVDFLERHQAVVDFAEHTLTIYGSSITMNNVFPDMVSVSSTENMTILPIHVCMSCRASKSVPSPISAFSRGDDCTKKSPVRCICSDVFAQSDFHLGAFDAIKHTIDTGDCAPIKQRMRRTPIHFREEEDGHLDKMIQAGVIRPSVSEWASTPVLVRKRDGSERLCVDYRALTAITRKDVYPLPRIEHCVDTLEGNIWFSKLDANSAYWQVQIDESSMEKTASITRRGLYEFVRMPFGLSNAPATFSRVVNLILPGIHRANQLS</sequence>
<evidence type="ECO:0000256" key="8">
    <source>
        <dbReference type="SAM" id="MobiDB-lite"/>
    </source>
</evidence>
<evidence type="ECO:0000256" key="6">
    <source>
        <dbReference type="ARBA" id="ARBA00022801"/>
    </source>
</evidence>
<keyword evidence="2" id="KW-0808">Transferase</keyword>
<comment type="caution">
    <text evidence="10">The sequence shown here is derived from an EMBL/GenBank/DDBJ whole genome shotgun (WGS) entry which is preliminary data.</text>
</comment>
<gene>
    <name evidence="10" type="ORF">RRG08_035538</name>
</gene>
<evidence type="ECO:0000256" key="2">
    <source>
        <dbReference type="ARBA" id="ARBA00022679"/>
    </source>
</evidence>
<dbReference type="InterPro" id="IPR043502">
    <property type="entry name" value="DNA/RNA_pol_sf"/>
</dbReference>
<evidence type="ECO:0000256" key="3">
    <source>
        <dbReference type="ARBA" id="ARBA00022695"/>
    </source>
</evidence>
<evidence type="ECO:0000313" key="10">
    <source>
        <dbReference type="EMBL" id="KAK3752679.1"/>
    </source>
</evidence>
<dbReference type="GO" id="GO:0008233">
    <property type="term" value="F:peptidase activity"/>
    <property type="evidence" value="ECO:0007669"/>
    <property type="project" value="UniProtKB-KW"/>
</dbReference>
<evidence type="ECO:0000256" key="1">
    <source>
        <dbReference type="ARBA" id="ARBA00022670"/>
    </source>
</evidence>
<accession>A0AAE1D1Z0</accession>
<feature type="domain" description="Reverse transcriptase" evidence="9">
    <location>
        <begin position="272"/>
        <end position="375"/>
    </location>
</feature>
<keyword evidence="1" id="KW-0645">Protease</keyword>
<keyword evidence="7" id="KW-0695">RNA-directed DNA polymerase</keyword>
<dbReference type="GO" id="GO:0004519">
    <property type="term" value="F:endonuclease activity"/>
    <property type="evidence" value="ECO:0007669"/>
    <property type="project" value="UniProtKB-KW"/>
</dbReference>
<dbReference type="EMBL" id="JAWDGP010005744">
    <property type="protein sequence ID" value="KAK3752679.1"/>
    <property type="molecule type" value="Genomic_DNA"/>
</dbReference>
<dbReference type="Gene3D" id="2.40.70.10">
    <property type="entry name" value="Acid Proteases"/>
    <property type="match status" value="1"/>
</dbReference>
<keyword evidence="6" id="KW-0378">Hydrolase</keyword>
<dbReference type="InterPro" id="IPR053134">
    <property type="entry name" value="RNA-dir_DNA_polymerase"/>
</dbReference>
<evidence type="ECO:0000256" key="4">
    <source>
        <dbReference type="ARBA" id="ARBA00022722"/>
    </source>
</evidence>
<dbReference type="CDD" id="cd01647">
    <property type="entry name" value="RT_LTR"/>
    <property type="match status" value="1"/>
</dbReference>
<dbReference type="PANTHER" id="PTHR24559:SF444">
    <property type="entry name" value="REVERSE TRANSCRIPTASE DOMAIN-CONTAINING PROTEIN"/>
    <property type="match status" value="1"/>
</dbReference>
<keyword evidence="3" id="KW-0548">Nucleotidyltransferase</keyword>
<dbReference type="Pfam" id="PF00078">
    <property type="entry name" value="RVT_1"/>
    <property type="match status" value="1"/>
</dbReference>
<dbReference type="GO" id="GO:0006508">
    <property type="term" value="P:proteolysis"/>
    <property type="evidence" value="ECO:0007669"/>
    <property type="project" value="UniProtKB-KW"/>
</dbReference>
<keyword evidence="11" id="KW-1185">Reference proteome</keyword>
<dbReference type="InterPro" id="IPR000477">
    <property type="entry name" value="RT_dom"/>
</dbReference>
<dbReference type="InterPro" id="IPR021109">
    <property type="entry name" value="Peptidase_aspartic_dom_sf"/>
</dbReference>
<evidence type="ECO:0000259" key="9">
    <source>
        <dbReference type="Pfam" id="PF00078"/>
    </source>
</evidence>
<dbReference type="Gene3D" id="3.10.10.10">
    <property type="entry name" value="HIV Type 1 Reverse Transcriptase, subunit A, domain 1"/>
    <property type="match status" value="1"/>
</dbReference>
<feature type="region of interest" description="Disordered" evidence="8">
    <location>
        <begin position="64"/>
        <end position="83"/>
    </location>
</feature>
<dbReference type="GO" id="GO:0003964">
    <property type="term" value="F:RNA-directed DNA polymerase activity"/>
    <property type="evidence" value="ECO:0007669"/>
    <property type="project" value="UniProtKB-KW"/>
</dbReference>
<dbReference type="Proteomes" id="UP001283361">
    <property type="component" value="Unassembled WGS sequence"/>
</dbReference>
<dbReference type="PANTHER" id="PTHR24559">
    <property type="entry name" value="TRANSPOSON TY3-I GAG-POL POLYPROTEIN"/>
    <property type="match status" value="1"/>
</dbReference>
<keyword evidence="5" id="KW-0255">Endonuclease</keyword>
<name>A0AAE1D1Z0_9GAST</name>
<reference evidence="10" key="1">
    <citation type="journal article" date="2023" name="G3 (Bethesda)">
        <title>A reference genome for the long-term kleptoplast-retaining sea slug Elysia crispata morphotype clarki.</title>
        <authorList>
            <person name="Eastman K.E."/>
            <person name="Pendleton A.L."/>
            <person name="Shaikh M.A."/>
            <person name="Suttiyut T."/>
            <person name="Ogas R."/>
            <person name="Tomko P."/>
            <person name="Gavelis G."/>
            <person name="Widhalm J.R."/>
            <person name="Wisecaver J.H."/>
        </authorList>
    </citation>
    <scope>NUCLEOTIDE SEQUENCE</scope>
    <source>
        <strain evidence="10">ECLA1</strain>
    </source>
</reference>
<organism evidence="10 11">
    <name type="scientific">Elysia crispata</name>
    <name type="common">lettuce slug</name>
    <dbReference type="NCBI Taxonomy" id="231223"/>
    <lineage>
        <taxon>Eukaryota</taxon>
        <taxon>Metazoa</taxon>
        <taxon>Spiralia</taxon>
        <taxon>Lophotrochozoa</taxon>
        <taxon>Mollusca</taxon>
        <taxon>Gastropoda</taxon>
        <taxon>Heterobranchia</taxon>
        <taxon>Euthyneura</taxon>
        <taxon>Panpulmonata</taxon>
        <taxon>Sacoglossa</taxon>
        <taxon>Placobranchoidea</taxon>
        <taxon>Plakobranchidae</taxon>
        <taxon>Elysia</taxon>
    </lineage>
</organism>
<evidence type="ECO:0000256" key="7">
    <source>
        <dbReference type="ARBA" id="ARBA00022918"/>
    </source>
</evidence>
<evidence type="ECO:0000256" key="5">
    <source>
        <dbReference type="ARBA" id="ARBA00022759"/>
    </source>
</evidence>
<evidence type="ECO:0000313" key="11">
    <source>
        <dbReference type="Proteomes" id="UP001283361"/>
    </source>
</evidence>